<sequence length="194" mass="21101">MEIFSVAILLFLIMDPLGNLPVFIAVLKGVPEERRTKILFREMLIALIILLVFVFAGENILQVLHLKQESVGIAGGIILFMIAIKMIFPTASGAAGDVLDEEPFIVPLATPLVAGPSILAALILSAHQYPGEEWKLVTAVVSAWAVTALILMFSNPVMKLIGHRGVIALERLMGMVLVMLSIQMLLDALKVFMV</sequence>
<evidence type="ECO:0000256" key="4">
    <source>
        <dbReference type="ARBA" id="ARBA00022692"/>
    </source>
</evidence>
<evidence type="ECO:0000256" key="3">
    <source>
        <dbReference type="ARBA" id="ARBA00022475"/>
    </source>
</evidence>
<dbReference type="PANTHER" id="PTHR33508">
    <property type="entry name" value="UPF0056 MEMBRANE PROTEIN YHCE"/>
    <property type="match status" value="1"/>
</dbReference>
<feature type="transmembrane region" description="Helical" evidence="7">
    <location>
        <begin position="136"/>
        <end position="154"/>
    </location>
</feature>
<keyword evidence="3" id="KW-1003">Cell membrane</keyword>
<dbReference type="GO" id="GO:0005886">
    <property type="term" value="C:plasma membrane"/>
    <property type="evidence" value="ECO:0007669"/>
    <property type="project" value="UniProtKB-SubCell"/>
</dbReference>
<proteinExistence type="inferred from homology"/>
<evidence type="ECO:0000313" key="8">
    <source>
        <dbReference type="EMBL" id="PJE78652.1"/>
    </source>
</evidence>
<feature type="transmembrane region" description="Helical" evidence="7">
    <location>
        <begin position="39"/>
        <end position="61"/>
    </location>
</feature>
<dbReference type="NCBIfam" id="TIGR00427">
    <property type="entry name" value="NAAT family transporter"/>
    <property type="match status" value="1"/>
</dbReference>
<comment type="subcellular location">
    <subcellularLocation>
        <location evidence="1">Cell membrane</location>
        <topology evidence="1">Multi-pass membrane protein</topology>
    </subcellularLocation>
</comment>
<accession>A0A2H9T624</accession>
<dbReference type="EMBL" id="NSIT01000146">
    <property type="protein sequence ID" value="PJE78652.1"/>
    <property type="molecule type" value="Genomic_DNA"/>
</dbReference>
<evidence type="ECO:0000256" key="1">
    <source>
        <dbReference type="ARBA" id="ARBA00004651"/>
    </source>
</evidence>
<evidence type="ECO:0000256" key="5">
    <source>
        <dbReference type="ARBA" id="ARBA00022989"/>
    </source>
</evidence>
<comment type="similarity">
    <text evidence="2">Belongs to the UPF0056 (MarC) family.</text>
</comment>
<organism evidence="8">
    <name type="scientific">invertebrate metagenome</name>
    <dbReference type="NCBI Taxonomy" id="1711999"/>
    <lineage>
        <taxon>unclassified sequences</taxon>
        <taxon>metagenomes</taxon>
        <taxon>organismal metagenomes</taxon>
    </lineage>
</organism>
<dbReference type="PANTHER" id="PTHR33508:SF10">
    <property type="entry name" value="UPF0056 INNER MEMBRANE PROTEIN YHGN"/>
    <property type="match status" value="1"/>
</dbReference>
<dbReference type="AlphaFoldDB" id="A0A2H9T624"/>
<feature type="transmembrane region" description="Helical" evidence="7">
    <location>
        <begin position="166"/>
        <end position="186"/>
    </location>
</feature>
<dbReference type="NCBIfam" id="NF008010">
    <property type="entry name" value="PRK10739.1"/>
    <property type="match status" value="1"/>
</dbReference>
<gene>
    <name evidence="8" type="ORF">CI610_02408</name>
</gene>
<evidence type="ECO:0000256" key="6">
    <source>
        <dbReference type="ARBA" id="ARBA00023136"/>
    </source>
</evidence>
<keyword evidence="4 7" id="KW-0812">Transmembrane</keyword>
<keyword evidence="6 7" id="KW-0472">Membrane</keyword>
<reference evidence="8" key="1">
    <citation type="journal article" date="2017" name="Appl. Environ. Microbiol.">
        <title>Molecular characterization of an Endozoicomonas-like organism causing infection in king scallop Pecten maximus L.</title>
        <authorList>
            <person name="Cano I."/>
            <person name="van Aerle R."/>
            <person name="Ross S."/>
            <person name="Verner-Jeffreys D.W."/>
            <person name="Paley R.K."/>
            <person name="Rimmer G."/>
            <person name="Ryder D."/>
            <person name="Hooper P."/>
            <person name="Stone D."/>
            <person name="Feist S.W."/>
        </authorList>
    </citation>
    <scope>NUCLEOTIDE SEQUENCE</scope>
</reference>
<comment type="caution">
    <text evidence="8">The sequence shown here is derived from an EMBL/GenBank/DDBJ whole genome shotgun (WGS) entry which is preliminary data.</text>
</comment>
<dbReference type="Pfam" id="PF01914">
    <property type="entry name" value="MarC"/>
    <property type="match status" value="1"/>
</dbReference>
<evidence type="ECO:0000256" key="2">
    <source>
        <dbReference type="ARBA" id="ARBA00009784"/>
    </source>
</evidence>
<name>A0A2H9T624_9ZZZZ</name>
<protein>
    <submittedName>
        <fullName evidence="8">Uncharacterized protein</fullName>
    </submittedName>
</protein>
<feature type="transmembrane region" description="Helical" evidence="7">
    <location>
        <begin position="104"/>
        <end position="124"/>
    </location>
</feature>
<evidence type="ECO:0000256" key="7">
    <source>
        <dbReference type="SAM" id="Phobius"/>
    </source>
</evidence>
<keyword evidence="5 7" id="KW-1133">Transmembrane helix</keyword>
<feature type="transmembrane region" description="Helical" evidence="7">
    <location>
        <begin position="6"/>
        <end position="27"/>
    </location>
</feature>
<feature type="transmembrane region" description="Helical" evidence="7">
    <location>
        <begin position="73"/>
        <end position="92"/>
    </location>
</feature>
<dbReference type="InterPro" id="IPR002771">
    <property type="entry name" value="Multi_antbiot-R_MarC"/>
</dbReference>